<organism evidence="1 2">
    <name type="scientific">Escherichia coli O139:H28 (strain E24377A / ETEC)</name>
    <dbReference type="NCBI Taxonomy" id="331111"/>
    <lineage>
        <taxon>Bacteria</taxon>
        <taxon>Pseudomonadati</taxon>
        <taxon>Pseudomonadota</taxon>
        <taxon>Gammaproteobacteria</taxon>
        <taxon>Enterobacterales</taxon>
        <taxon>Enterobacteriaceae</taxon>
        <taxon>Escherichia</taxon>
    </lineage>
</organism>
<name>A7ZM36_ECO24</name>
<keyword evidence="2" id="KW-1185">Reference proteome</keyword>
<evidence type="ECO:0000313" key="2">
    <source>
        <dbReference type="Proteomes" id="UP000001122"/>
    </source>
</evidence>
<dbReference type="EMBL" id="CP000800">
    <property type="protein sequence ID" value="ABV18478.1"/>
    <property type="molecule type" value="Genomic_DNA"/>
</dbReference>
<evidence type="ECO:0000313" key="1">
    <source>
        <dbReference type="EMBL" id="ABV18478.1"/>
    </source>
</evidence>
<dbReference type="KEGG" id="ecw:EcE24377A_1783"/>
<dbReference type="Proteomes" id="UP000001122">
    <property type="component" value="Chromosome"/>
</dbReference>
<reference evidence="2" key="1">
    <citation type="journal article" date="2008" name="J. Bacteriol.">
        <title>The pangenome structure of Escherichia coli: comparative genomic analysis of E. coli commensal and pathogenic isolates.</title>
        <authorList>
            <person name="Rasko D.A."/>
            <person name="Rosovitz M.J."/>
            <person name="Myers G.S."/>
            <person name="Mongodin E.F."/>
            <person name="Fricke W.F."/>
            <person name="Gajer P."/>
            <person name="Crabtree J."/>
            <person name="Sebaihia M."/>
            <person name="Thomson N.R."/>
            <person name="Chaudhuri R."/>
            <person name="Henderson I.R."/>
            <person name="Sperandio V."/>
            <person name="Ravel J."/>
        </authorList>
    </citation>
    <scope>NUCLEOTIDE SEQUENCE [LARGE SCALE GENOMIC DNA]</scope>
    <source>
        <strain evidence="2">E24377A / ETEC</strain>
    </source>
</reference>
<proteinExistence type="predicted"/>
<gene>
    <name evidence="1" type="ordered locus">EcE24377A_1783</name>
</gene>
<accession>A7ZM36</accession>
<protein>
    <submittedName>
        <fullName evidence="1">Uncharacterized protein</fullName>
    </submittedName>
</protein>
<dbReference type="AlphaFoldDB" id="A7ZM36"/>
<dbReference type="HOGENOM" id="CLU_3403243_0_0_6"/>
<sequence length="30" mass="3484">MITSLIDFFISYIRRAPVAEYQSQPATVEH</sequence>